<gene>
    <name evidence="2" type="ORF">A2Z23_02900</name>
</gene>
<evidence type="ECO:0000313" key="2">
    <source>
        <dbReference type="EMBL" id="OGD86641.1"/>
    </source>
</evidence>
<organism evidence="2 3">
    <name type="scientific">Candidatus Curtissbacteria bacterium RBG_16_39_7</name>
    <dbReference type="NCBI Taxonomy" id="1797707"/>
    <lineage>
        <taxon>Bacteria</taxon>
        <taxon>Candidatus Curtissiibacteriota</taxon>
    </lineage>
</organism>
<keyword evidence="1" id="KW-0812">Transmembrane</keyword>
<keyword evidence="1" id="KW-0472">Membrane</keyword>
<protein>
    <submittedName>
        <fullName evidence="2">Uncharacterized protein</fullName>
    </submittedName>
</protein>
<name>A0A1F5G448_9BACT</name>
<keyword evidence="1" id="KW-1133">Transmembrane helix</keyword>
<proteinExistence type="predicted"/>
<dbReference type="EMBL" id="MFAV01000013">
    <property type="protein sequence ID" value="OGD86641.1"/>
    <property type="molecule type" value="Genomic_DNA"/>
</dbReference>
<dbReference type="Proteomes" id="UP000176628">
    <property type="component" value="Unassembled WGS sequence"/>
</dbReference>
<evidence type="ECO:0000313" key="3">
    <source>
        <dbReference type="Proteomes" id="UP000176628"/>
    </source>
</evidence>
<evidence type="ECO:0000256" key="1">
    <source>
        <dbReference type="SAM" id="Phobius"/>
    </source>
</evidence>
<reference evidence="2 3" key="1">
    <citation type="journal article" date="2016" name="Nat. Commun.">
        <title>Thousands of microbial genomes shed light on interconnected biogeochemical processes in an aquifer system.</title>
        <authorList>
            <person name="Anantharaman K."/>
            <person name="Brown C.T."/>
            <person name="Hug L.A."/>
            <person name="Sharon I."/>
            <person name="Castelle C.J."/>
            <person name="Probst A.J."/>
            <person name="Thomas B.C."/>
            <person name="Singh A."/>
            <person name="Wilkins M.J."/>
            <person name="Karaoz U."/>
            <person name="Brodie E.L."/>
            <person name="Williams K.H."/>
            <person name="Hubbard S.S."/>
            <person name="Banfield J.F."/>
        </authorList>
    </citation>
    <scope>NUCLEOTIDE SEQUENCE [LARGE SCALE GENOMIC DNA]</scope>
</reference>
<sequence length="88" mass="9795">MWVDVVKGIVSGFVAVLILAAFYFSFSYPSLSLLGLLLALIILEAFLLFWFIFRGNGKKVEVDLSRFLFGVIAGSIFWIFLIASILAV</sequence>
<accession>A0A1F5G448</accession>
<feature type="transmembrane region" description="Helical" evidence="1">
    <location>
        <begin position="33"/>
        <end position="53"/>
    </location>
</feature>
<feature type="transmembrane region" description="Helical" evidence="1">
    <location>
        <begin position="65"/>
        <end position="87"/>
    </location>
</feature>
<feature type="transmembrane region" description="Helical" evidence="1">
    <location>
        <begin position="6"/>
        <end position="26"/>
    </location>
</feature>
<dbReference type="AlphaFoldDB" id="A0A1F5G448"/>
<comment type="caution">
    <text evidence="2">The sequence shown here is derived from an EMBL/GenBank/DDBJ whole genome shotgun (WGS) entry which is preliminary data.</text>
</comment>